<keyword evidence="1" id="KW-0732">Signal</keyword>
<dbReference type="EMBL" id="CP081295">
    <property type="protein sequence ID" value="QZD88839.1"/>
    <property type="molecule type" value="Genomic_DNA"/>
</dbReference>
<protein>
    <submittedName>
        <fullName evidence="2">DUF192 domain-containing protein</fullName>
    </submittedName>
</protein>
<dbReference type="InterPro" id="IPR003795">
    <property type="entry name" value="DUF192"/>
</dbReference>
<feature type="chain" id="PRO_5046405892" evidence="1">
    <location>
        <begin position="26"/>
        <end position="164"/>
    </location>
</feature>
<evidence type="ECO:0000256" key="1">
    <source>
        <dbReference type="SAM" id="SignalP"/>
    </source>
</evidence>
<sequence>MGRGSAGLIAAGALAALAACSGQPAAEAPEQAESAPTHHRESGLALVPVTVSTGETSHAFTAELADTSELQAKGLMFRTSLGPDEAMLFPNEKPTARSFWMKNTPIPLDIIFVGLDGRITNIAAMAEPYSEEQIYSVGSASAVLEIAGGRAAELGIEPGDEVTW</sequence>
<organism evidence="2 3">
    <name type="scientific">Qipengyuania aurantiaca</name>
    <dbReference type="NCBI Taxonomy" id="2867233"/>
    <lineage>
        <taxon>Bacteria</taxon>
        <taxon>Pseudomonadati</taxon>
        <taxon>Pseudomonadota</taxon>
        <taxon>Alphaproteobacteria</taxon>
        <taxon>Sphingomonadales</taxon>
        <taxon>Erythrobacteraceae</taxon>
        <taxon>Qipengyuania</taxon>
    </lineage>
</organism>
<dbReference type="PROSITE" id="PS51257">
    <property type="entry name" value="PROKAR_LIPOPROTEIN"/>
    <property type="match status" value="1"/>
</dbReference>
<dbReference type="PANTHER" id="PTHR37953:SF1">
    <property type="entry name" value="UPF0127 PROTEIN MJ1496"/>
    <property type="match status" value="1"/>
</dbReference>
<dbReference type="Proteomes" id="UP000824281">
    <property type="component" value="Chromosome"/>
</dbReference>
<keyword evidence="3" id="KW-1185">Reference proteome</keyword>
<evidence type="ECO:0000313" key="3">
    <source>
        <dbReference type="Proteomes" id="UP000824281"/>
    </source>
</evidence>
<evidence type="ECO:0000313" key="2">
    <source>
        <dbReference type="EMBL" id="QZD88839.1"/>
    </source>
</evidence>
<accession>A0ABX8ZIV4</accession>
<name>A0ABX8ZIV4_9SPHN</name>
<dbReference type="Pfam" id="PF02643">
    <property type="entry name" value="DUF192"/>
    <property type="match status" value="1"/>
</dbReference>
<dbReference type="Gene3D" id="2.60.120.1140">
    <property type="entry name" value="Protein of unknown function DUF192"/>
    <property type="match status" value="1"/>
</dbReference>
<dbReference type="RefSeq" id="WP_221424349.1">
    <property type="nucleotide sequence ID" value="NZ_CP081295.1"/>
</dbReference>
<feature type="signal peptide" evidence="1">
    <location>
        <begin position="1"/>
        <end position="25"/>
    </location>
</feature>
<proteinExistence type="predicted"/>
<gene>
    <name evidence="2" type="ORF">K3148_08180</name>
</gene>
<reference evidence="2 3" key="1">
    <citation type="submission" date="2021-08" db="EMBL/GenBank/DDBJ databases">
        <title>Comparative Genomics Analysis of the Genus Qipengyuania Reveals Extensive Genetic Diversity and Metabolic Versatility, Including the Description of Fifteen Novel Species.</title>
        <authorList>
            <person name="Liu Y."/>
        </authorList>
    </citation>
    <scope>NUCLEOTIDE SEQUENCE [LARGE SCALE GENOMIC DNA]</scope>
    <source>
        <strain evidence="2 3">1NDH13</strain>
    </source>
</reference>
<dbReference type="InterPro" id="IPR038695">
    <property type="entry name" value="Saro_0823-like_sf"/>
</dbReference>
<dbReference type="PANTHER" id="PTHR37953">
    <property type="entry name" value="UPF0127 PROTEIN MJ1496"/>
    <property type="match status" value="1"/>
</dbReference>